<name>E6PUB9_9ZZZZ</name>
<gene>
    <name evidence="1" type="ORF">CARN2_4007</name>
</gene>
<dbReference type="SUPFAM" id="SSF53756">
    <property type="entry name" value="UDP-Glycosyltransferase/glycogen phosphorylase"/>
    <property type="match status" value="1"/>
</dbReference>
<dbReference type="EMBL" id="CABM01000056">
    <property type="protein sequence ID" value="CBH98526.1"/>
    <property type="molecule type" value="Genomic_DNA"/>
</dbReference>
<reference evidence="1" key="1">
    <citation type="submission" date="2009-10" db="EMBL/GenBank/DDBJ databases">
        <title>Diversity of trophic interactions inside an arsenic-rich microbial ecosystem.</title>
        <authorList>
            <person name="Bertin P.N."/>
            <person name="Heinrich-Salmeron A."/>
            <person name="Pelletier E."/>
            <person name="Goulhen-Chollet F."/>
            <person name="Arsene-Ploetze F."/>
            <person name="Gallien S."/>
            <person name="Calteau A."/>
            <person name="Vallenet D."/>
            <person name="Casiot C."/>
            <person name="Chane-Woon-Ming B."/>
            <person name="Giloteaux L."/>
            <person name="Barakat M."/>
            <person name="Bonnefoy V."/>
            <person name="Bruneel O."/>
            <person name="Chandler M."/>
            <person name="Cleiss J."/>
            <person name="Duran R."/>
            <person name="Elbaz-Poulichet F."/>
            <person name="Fonknechten N."/>
            <person name="Lauga B."/>
            <person name="Mornico D."/>
            <person name="Ortet P."/>
            <person name="Schaeffer C."/>
            <person name="Siguier P."/>
            <person name="Alexander Thil Smith A."/>
            <person name="Van Dorsselaer A."/>
            <person name="Weissenbach J."/>
            <person name="Medigue C."/>
            <person name="Le Paslier D."/>
        </authorList>
    </citation>
    <scope>NUCLEOTIDE SEQUENCE</scope>
</reference>
<accession>E6PUB9</accession>
<dbReference type="AlphaFoldDB" id="E6PUB9"/>
<keyword evidence="1" id="KW-0808">Transferase</keyword>
<dbReference type="PANTHER" id="PTHR43025">
    <property type="entry name" value="MONOGALACTOSYLDIACYLGLYCEROL SYNTHASE"/>
    <property type="match status" value="1"/>
</dbReference>
<dbReference type="GO" id="GO:0016740">
    <property type="term" value="F:transferase activity"/>
    <property type="evidence" value="ECO:0007669"/>
    <property type="project" value="UniProtKB-KW"/>
</dbReference>
<dbReference type="InterPro" id="IPR050519">
    <property type="entry name" value="Glycosyltransf_28_UgtP"/>
</dbReference>
<evidence type="ECO:0000313" key="1">
    <source>
        <dbReference type="EMBL" id="CBH98526.1"/>
    </source>
</evidence>
<organism evidence="1">
    <name type="scientific">mine drainage metagenome</name>
    <dbReference type="NCBI Taxonomy" id="410659"/>
    <lineage>
        <taxon>unclassified sequences</taxon>
        <taxon>metagenomes</taxon>
        <taxon>ecological metagenomes</taxon>
    </lineage>
</organism>
<dbReference type="Gene3D" id="3.40.50.2000">
    <property type="entry name" value="Glycogen Phosphorylase B"/>
    <property type="match status" value="1"/>
</dbReference>
<protein>
    <submittedName>
        <fullName evidence="1">Putative UDP-Glycosyltransferase/glycogen phosphorylase</fullName>
    </submittedName>
</protein>
<comment type="caution">
    <text evidence="1">The sequence shown here is derived from an EMBL/GenBank/DDBJ whole genome shotgun (WGS) entry which is preliminary data.</text>
</comment>
<proteinExistence type="predicted"/>
<dbReference type="PANTHER" id="PTHR43025:SF3">
    <property type="entry name" value="MONOGALACTOSYLDIACYLGLYCEROL SYNTHASE 1, CHLOROPLASTIC"/>
    <property type="match status" value="1"/>
</dbReference>
<sequence length="389" mass="42044">MPSVDLVYFNAGGGHRASALALQQAIAASGLGWAVRLVNLTEVLDPQSSFRKLTGIAPEDLYNKRLAHGLTLGLAQELKLLQALIRLAHQPMLKSLQQYWLRTEPDMVVSLIPNFNRALCESLAASLPGVPFVTVLTDLADHPPHFWIEPGLAQHVVCGSARAVQQAREAGHPAAHIHPTSGMIIRPDFYCEPAGFDRAARLQALGLDPARPTGVVMFGGHGSRSMLGIAQRLPEVQLIVMCGHNARLADKLRALPATAPRLILGFTPDVAEWMRLGDFFIGKPGPGALSEALQLGLPVVVTRNAWTMPQERYNTDWVRDNGFGLVLRSFRGIDAALPELLAALPAYRERVAAYRNRAVFELPGILASILDAVQQPLSSASGAASAQAW</sequence>